<gene>
    <name evidence="10" type="ORF">A0O34_00520</name>
</gene>
<feature type="domain" description="3-hydroxyacyl-CoA dehydrogenase C-terminal" evidence="8">
    <location>
        <begin position="188"/>
        <end position="286"/>
    </location>
</feature>
<evidence type="ECO:0000256" key="5">
    <source>
        <dbReference type="ARBA" id="ARBA00023098"/>
    </source>
</evidence>
<dbReference type="Gene3D" id="3.40.50.720">
    <property type="entry name" value="NAD(P)-binding Rossmann-like Domain"/>
    <property type="match status" value="1"/>
</dbReference>
<keyword evidence="3" id="KW-0560">Oxidoreductase</keyword>
<evidence type="ECO:0000256" key="3">
    <source>
        <dbReference type="ARBA" id="ARBA00023002"/>
    </source>
</evidence>
<evidence type="ECO:0000259" key="9">
    <source>
        <dbReference type="Pfam" id="PF02737"/>
    </source>
</evidence>
<evidence type="ECO:0000256" key="4">
    <source>
        <dbReference type="ARBA" id="ARBA00023027"/>
    </source>
</evidence>
<evidence type="ECO:0000313" key="10">
    <source>
        <dbReference type="EMBL" id="ANF49130.1"/>
    </source>
</evidence>
<dbReference type="RefSeq" id="WP_066750059.1">
    <property type="nucleotide sequence ID" value="NZ_CP015199.1"/>
</dbReference>
<dbReference type="STRING" id="1685010.A0O34_00520"/>
<reference evidence="10 11" key="1">
    <citation type="submission" date="2016-04" db="EMBL/GenBank/DDBJ databases">
        <title>Complete Genome Sequence of Chryseobacterium sp. IHBB 10212.</title>
        <authorList>
            <person name="Pal M."/>
            <person name="Swarnkar M.K."/>
            <person name="Kaushal K."/>
            <person name="Chhibber S."/>
            <person name="Singh A.K."/>
            <person name="Gulati A."/>
        </authorList>
    </citation>
    <scope>NUCLEOTIDE SEQUENCE [LARGE SCALE GENOMIC DNA]</scope>
    <source>
        <strain evidence="10 11">IHBB 10212</strain>
    </source>
</reference>
<evidence type="ECO:0000256" key="6">
    <source>
        <dbReference type="ARBA" id="ARBA00049556"/>
    </source>
</evidence>
<evidence type="ECO:0000313" key="11">
    <source>
        <dbReference type="Proteomes" id="UP000077824"/>
    </source>
</evidence>
<keyword evidence="2" id="KW-0276">Fatty acid metabolism</keyword>
<comment type="catalytic activity">
    <reaction evidence="6">
        <text>a (3S)-3-hydroxyacyl-CoA + NAD(+) = a 3-oxoacyl-CoA + NADH + H(+)</text>
        <dbReference type="Rhea" id="RHEA:22432"/>
        <dbReference type="ChEBI" id="CHEBI:15378"/>
        <dbReference type="ChEBI" id="CHEBI:57318"/>
        <dbReference type="ChEBI" id="CHEBI:57540"/>
        <dbReference type="ChEBI" id="CHEBI:57945"/>
        <dbReference type="ChEBI" id="CHEBI:90726"/>
        <dbReference type="EC" id="1.1.1.35"/>
    </reaction>
</comment>
<dbReference type="SUPFAM" id="SSF48179">
    <property type="entry name" value="6-phosphogluconate dehydrogenase C-terminal domain-like"/>
    <property type="match status" value="1"/>
</dbReference>
<dbReference type="Proteomes" id="UP000077824">
    <property type="component" value="Chromosome"/>
</dbReference>
<keyword evidence="5" id="KW-0443">Lipid metabolism</keyword>
<dbReference type="NCBIfam" id="NF006143">
    <property type="entry name" value="PRK08293.1"/>
    <property type="match status" value="1"/>
</dbReference>
<feature type="domain" description="3-hydroxyacyl-CoA dehydrogenase NAD binding" evidence="9">
    <location>
        <begin position="5"/>
        <end position="184"/>
    </location>
</feature>
<dbReference type="PIRSF" id="PIRSF000105">
    <property type="entry name" value="HCDH"/>
    <property type="match status" value="1"/>
</dbReference>
<dbReference type="InterPro" id="IPR022694">
    <property type="entry name" value="3-OHacyl-CoA_DH"/>
</dbReference>
<protein>
    <submittedName>
        <fullName evidence="10">3-hydroxybutyryl-CoA dehydrogenase</fullName>
    </submittedName>
</protein>
<dbReference type="AlphaFoldDB" id="A0A172XQI4"/>
<dbReference type="InterPro" id="IPR052242">
    <property type="entry name" value="Mito_3-hydroxyacyl-CoA_DH"/>
</dbReference>
<dbReference type="Gene3D" id="1.10.1040.10">
    <property type="entry name" value="N-(1-d-carboxylethyl)-l-norvaline Dehydrogenase, domain 2"/>
    <property type="match status" value="1"/>
</dbReference>
<dbReference type="InterPro" id="IPR006108">
    <property type="entry name" value="3HC_DH_C"/>
</dbReference>
<dbReference type="GO" id="GO:0070403">
    <property type="term" value="F:NAD+ binding"/>
    <property type="evidence" value="ECO:0007669"/>
    <property type="project" value="InterPro"/>
</dbReference>
<comment type="pathway">
    <text evidence="1">Lipid metabolism; fatty acid beta-oxidation.</text>
</comment>
<dbReference type="InterPro" id="IPR036291">
    <property type="entry name" value="NAD(P)-bd_dom_sf"/>
</dbReference>
<name>A0A172XQI4_9FLAO</name>
<feature type="site" description="Important for catalytic activity" evidence="7">
    <location>
        <position position="141"/>
    </location>
</feature>
<dbReference type="OrthoDB" id="9771883at2"/>
<evidence type="ECO:0000259" key="8">
    <source>
        <dbReference type="Pfam" id="PF00725"/>
    </source>
</evidence>
<dbReference type="InterPro" id="IPR006176">
    <property type="entry name" value="3-OHacyl-CoA_DH_NAD-bd"/>
</dbReference>
<evidence type="ECO:0000256" key="2">
    <source>
        <dbReference type="ARBA" id="ARBA00022832"/>
    </source>
</evidence>
<organism evidence="10 11">
    <name type="scientific">Chryseobacterium glaciei</name>
    <dbReference type="NCBI Taxonomy" id="1685010"/>
    <lineage>
        <taxon>Bacteria</taxon>
        <taxon>Pseudomonadati</taxon>
        <taxon>Bacteroidota</taxon>
        <taxon>Flavobacteriia</taxon>
        <taxon>Flavobacteriales</taxon>
        <taxon>Weeksellaceae</taxon>
        <taxon>Chryseobacterium group</taxon>
        <taxon>Chryseobacterium</taxon>
    </lineage>
</organism>
<dbReference type="SUPFAM" id="SSF51735">
    <property type="entry name" value="NAD(P)-binding Rossmann-fold domains"/>
    <property type="match status" value="1"/>
</dbReference>
<dbReference type="Pfam" id="PF02737">
    <property type="entry name" value="3HCDH_N"/>
    <property type="match status" value="1"/>
</dbReference>
<accession>A0A172XQI4</accession>
<dbReference type="PANTHER" id="PTHR43561:SF3">
    <property type="entry name" value="HYDROXYACYL-COENZYME A DEHYDROGENASE, MITOCHONDRIAL"/>
    <property type="match status" value="1"/>
</dbReference>
<dbReference type="InterPro" id="IPR013328">
    <property type="entry name" value="6PGD_dom2"/>
</dbReference>
<dbReference type="KEGG" id="chh:A0O34_00520"/>
<sequence>MKIKNVTVFGSGVLGAQIAFHTAYHGYNVTLFDISDELLKNAKLKFEQFKPMYQQDINAALLDLEAAVSRISLTTDLAESVKDADLTIEAIPENIQIKKDFYTKLGIVAPAKTIFCTNSSTLLPSQFAAETGRPERFLALHFANYLWKNNVAEIMSHSGTDPEVFEKVVQFAKTIGMLTIPIYKEQPGYVMNSLLVPWLIAGLDLYRNGIADASSIDKTWMKTVGADLGPMAMADLVGMTTAYNVSKSYAELTGEEIWKERRDFLKENFIDQNKLGISTGEGFYTYPNPAYQAVDFLK</sequence>
<dbReference type="GO" id="GO:0003857">
    <property type="term" value="F:(3S)-3-hydroxyacyl-CoA dehydrogenase (NAD+) activity"/>
    <property type="evidence" value="ECO:0007669"/>
    <property type="project" value="UniProtKB-EC"/>
</dbReference>
<dbReference type="GO" id="GO:0006635">
    <property type="term" value="P:fatty acid beta-oxidation"/>
    <property type="evidence" value="ECO:0007669"/>
    <property type="project" value="TreeGrafter"/>
</dbReference>
<evidence type="ECO:0000256" key="7">
    <source>
        <dbReference type="PIRSR" id="PIRSR000105-1"/>
    </source>
</evidence>
<dbReference type="PANTHER" id="PTHR43561">
    <property type="match status" value="1"/>
</dbReference>
<keyword evidence="4" id="KW-0520">NAD</keyword>
<dbReference type="EMBL" id="CP015199">
    <property type="protein sequence ID" value="ANF49130.1"/>
    <property type="molecule type" value="Genomic_DNA"/>
</dbReference>
<proteinExistence type="predicted"/>
<keyword evidence="11" id="KW-1185">Reference proteome</keyword>
<dbReference type="Pfam" id="PF00725">
    <property type="entry name" value="3HCDH"/>
    <property type="match status" value="1"/>
</dbReference>
<dbReference type="InterPro" id="IPR008927">
    <property type="entry name" value="6-PGluconate_DH-like_C_sf"/>
</dbReference>
<evidence type="ECO:0000256" key="1">
    <source>
        <dbReference type="ARBA" id="ARBA00005005"/>
    </source>
</evidence>